<dbReference type="GO" id="GO:0009307">
    <property type="term" value="P:DNA restriction-modification system"/>
    <property type="evidence" value="ECO:0007669"/>
    <property type="project" value="UniProtKB-KW"/>
</dbReference>
<protein>
    <submittedName>
        <fullName evidence="3">Restriction endonuclease subunit S</fullName>
    </submittedName>
</protein>
<dbReference type="CDD" id="cd17267">
    <property type="entry name" value="RMtype1_S_EcoAO83I-TRD1-CR1_like"/>
    <property type="match status" value="1"/>
</dbReference>
<feature type="non-terminal residue" evidence="3">
    <location>
        <position position="116"/>
    </location>
</feature>
<dbReference type="SUPFAM" id="SSF116734">
    <property type="entry name" value="DNA methylase specificity domain"/>
    <property type="match status" value="1"/>
</dbReference>
<evidence type="ECO:0000256" key="1">
    <source>
        <dbReference type="ARBA" id="ARBA00022747"/>
    </source>
</evidence>
<reference evidence="3" key="1">
    <citation type="journal article" date="2018" name="Genome Biol.">
        <title>SKESA: strategic k-mer extension for scrupulous assemblies.</title>
        <authorList>
            <person name="Souvorov A."/>
            <person name="Agarwala R."/>
            <person name="Lipman D.J."/>
        </authorList>
    </citation>
    <scope>NUCLEOTIDE SEQUENCE</scope>
    <source>
        <strain evidence="3">15-6148</strain>
    </source>
</reference>
<dbReference type="EMBL" id="DAASWI010000227">
    <property type="protein sequence ID" value="HAE7300379.1"/>
    <property type="molecule type" value="Genomic_DNA"/>
</dbReference>
<comment type="caution">
    <text evidence="3">The sequence shown here is derived from an EMBL/GenBank/DDBJ whole genome shotgun (WGS) entry which is preliminary data.</text>
</comment>
<name>A0A736DLB7_SALER</name>
<keyword evidence="3" id="KW-0255">Endonuclease</keyword>
<evidence type="ECO:0000313" key="3">
    <source>
        <dbReference type="EMBL" id="HAE7300379.1"/>
    </source>
</evidence>
<organism evidence="3">
    <name type="scientific">Salmonella enterica</name>
    <name type="common">Salmonella choleraesuis</name>
    <dbReference type="NCBI Taxonomy" id="28901"/>
    <lineage>
        <taxon>Bacteria</taxon>
        <taxon>Pseudomonadati</taxon>
        <taxon>Pseudomonadota</taxon>
        <taxon>Gammaproteobacteria</taxon>
        <taxon>Enterobacterales</taxon>
        <taxon>Enterobacteriaceae</taxon>
        <taxon>Salmonella</taxon>
    </lineage>
</organism>
<dbReference type="InterPro" id="IPR044946">
    <property type="entry name" value="Restrct_endonuc_typeI_TRD_sf"/>
</dbReference>
<proteinExistence type="predicted"/>
<keyword evidence="3" id="KW-0378">Hydrolase</keyword>
<dbReference type="GO" id="GO:0003677">
    <property type="term" value="F:DNA binding"/>
    <property type="evidence" value="ECO:0007669"/>
    <property type="project" value="UniProtKB-KW"/>
</dbReference>
<keyword evidence="2" id="KW-0238">DNA-binding</keyword>
<dbReference type="Gene3D" id="3.90.220.20">
    <property type="entry name" value="DNA methylase specificity domains"/>
    <property type="match status" value="1"/>
</dbReference>
<dbReference type="AlphaFoldDB" id="A0A736DLB7"/>
<keyword evidence="3" id="KW-0540">Nuclease</keyword>
<reference evidence="3" key="2">
    <citation type="submission" date="2018-07" db="EMBL/GenBank/DDBJ databases">
        <authorList>
            <consortium name="NCBI Pathogen Detection Project"/>
        </authorList>
    </citation>
    <scope>NUCLEOTIDE SEQUENCE</scope>
    <source>
        <strain evidence="3">15-6148</strain>
    </source>
</reference>
<dbReference type="GO" id="GO:0004519">
    <property type="term" value="F:endonuclease activity"/>
    <property type="evidence" value="ECO:0007669"/>
    <property type="project" value="UniProtKB-KW"/>
</dbReference>
<accession>A0A736DLB7</accession>
<gene>
    <name evidence="3" type="ORF">G4O73_004355</name>
</gene>
<evidence type="ECO:0000256" key="2">
    <source>
        <dbReference type="ARBA" id="ARBA00023125"/>
    </source>
</evidence>
<keyword evidence="1" id="KW-0680">Restriction system</keyword>
<sequence>MAFEKTIPLNEFITLQRGFDLPQDKRVMGDIPVVASTGVVGYHNEEKVLAPGVVIGRSGSIGGGQYITTNFWPLNTTLWVKDFKGHHPRFVYYLLRSIDFSQFNVGSGVPTLNRNH</sequence>